<accession>A0A437C9J7</accession>
<dbReference type="Proteomes" id="UP000283210">
    <property type="component" value="Chromosome 19"/>
</dbReference>
<protein>
    <submittedName>
        <fullName evidence="5">Uncharacterized protein</fullName>
    </submittedName>
</protein>
<dbReference type="AlphaFoldDB" id="A0A437C9J7"/>
<dbReference type="InterPro" id="IPR056072">
    <property type="entry name" value="SNTX_MACPF/CDC-like_dom"/>
</dbReference>
<proteinExistence type="predicted"/>
<evidence type="ECO:0000259" key="2">
    <source>
        <dbReference type="Pfam" id="PF18078"/>
    </source>
</evidence>
<evidence type="ECO:0000259" key="4">
    <source>
        <dbReference type="Pfam" id="PF24674"/>
    </source>
</evidence>
<evidence type="ECO:0000313" key="5">
    <source>
        <dbReference type="EMBL" id="RVE59268.1"/>
    </source>
</evidence>
<evidence type="ECO:0000259" key="3">
    <source>
        <dbReference type="Pfam" id="PF21109"/>
    </source>
</evidence>
<dbReference type="InterPro" id="IPR048997">
    <property type="entry name" value="Stonustoxin-like_helical"/>
</dbReference>
<feature type="domain" description="SNTX MACPF/CDC-like" evidence="4">
    <location>
        <begin position="7"/>
        <end position="226"/>
    </location>
</feature>
<dbReference type="InterPro" id="IPR052090">
    <property type="entry name" value="Cytolytic_pore-forming_toxin"/>
</dbReference>
<dbReference type="SUPFAM" id="SSF49899">
    <property type="entry name" value="Concanavalin A-like lectins/glucanases"/>
    <property type="match status" value="1"/>
</dbReference>
<dbReference type="EMBL" id="CM012455">
    <property type="protein sequence ID" value="RVE59268.1"/>
    <property type="molecule type" value="Genomic_DNA"/>
</dbReference>
<dbReference type="InterPro" id="IPR013320">
    <property type="entry name" value="ConA-like_dom_sf"/>
</dbReference>
<evidence type="ECO:0000313" key="6">
    <source>
        <dbReference type="Proteomes" id="UP000283210"/>
    </source>
</evidence>
<reference evidence="5 6" key="2">
    <citation type="submission" date="2019-01" db="EMBL/GenBank/DDBJ databases">
        <title>A chromosome length genome reference of the Java medaka (oryzias javanicus).</title>
        <authorList>
            <person name="Herpin A."/>
            <person name="Takehana Y."/>
            <person name="Naruse K."/>
            <person name="Ansai S."/>
            <person name="Kawaguchi M."/>
        </authorList>
    </citation>
    <scope>NUCLEOTIDE SEQUENCE [LARGE SCALE GENOMIC DNA]</scope>
    <source>
        <strain evidence="5">RS831</strain>
        <tissue evidence="5">Whole body</tissue>
    </source>
</reference>
<evidence type="ECO:0000259" key="1">
    <source>
        <dbReference type="Pfam" id="PF00622"/>
    </source>
</evidence>
<dbReference type="PANTHER" id="PTHR31594:SF16">
    <property type="entry name" value="SI:CH211-281L24.3"/>
    <property type="match status" value="1"/>
</dbReference>
<keyword evidence="6" id="KW-1185">Reference proteome</keyword>
<dbReference type="InterPro" id="IPR003877">
    <property type="entry name" value="SPRY_dom"/>
</dbReference>
<dbReference type="OrthoDB" id="8954335at2759"/>
<dbReference type="Pfam" id="PF00622">
    <property type="entry name" value="SPRY"/>
    <property type="match status" value="1"/>
</dbReference>
<reference evidence="5 6" key="1">
    <citation type="submission" date="2018-11" db="EMBL/GenBank/DDBJ databases">
        <authorList>
            <person name="Lopez-Roques C."/>
            <person name="Donnadieu C."/>
            <person name="Bouchez O."/>
            <person name="Klopp C."/>
            <person name="Cabau C."/>
            <person name="Zahm M."/>
        </authorList>
    </citation>
    <scope>NUCLEOTIDE SEQUENCE [LARGE SCALE GENOMIC DNA]</scope>
    <source>
        <strain evidence="5">RS831</strain>
        <tissue evidence="5">Whole body</tissue>
    </source>
</reference>
<feature type="domain" description="Stonustoxin-like helical" evidence="3">
    <location>
        <begin position="276"/>
        <end position="370"/>
    </location>
</feature>
<dbReference type="PANTHER" id="PTHR31594">
    <property type="entry name" value="AIG1-TYPE G DOMAIN-CONTAINING PROTEIN"/>
    <property type="match status" value="1"/>
</dbReference>
<dbReference type="InterPro" id="IPR043136">
    <property type="entry name" value="B30.2/SPRY_sf"/>
</dbReference>
<gene>
    <name evidence="5" type="ORF">OJAV_G00186930</name>
</gene>
<dbReference type="InterPro" id="IPR040581">
    <property type="entry name" value="Thioredoxin_11"/>
</dbReference>
<feature type="domain" description="SNTX thioredoxin-like" evidence="2">
    <location>
        <begin position="381"/>
        <end position="505"/>
    </location>
</feature>
<feature type="domain" description="SPRY" evidence="1">
    <location>
        <begin position="550"/>
        <end position="639"/>
    </location>
</feature>
<dbReference type="Pfam" id="PF21109">
    <property type="entry name" value="Stonustoxin_helical"/>
    <property type="match status" value="1"/>
</dbReference>
<dbReference type="Pfam" id="PF24674">
    <property type="entry name" value="MACPF_SNTX"/>
    <property type="match status" value="1"/>
</dbReference>
<organism evidence="5 6">
    <name type="scientific">Oryzias javanicus</name>
    <name type="common">Javanese ricefish</name>
    <name type="synonym">Aplocheilus javanicus</name>
    <dbReference type="NCBI Taxonomy" id="123683"/>
    <lineage>
        <taxon>Eukaryota</taxon>
        <taxon>Metazoa</taxon>
        <taxon>Chordata</taxon>
        <taxon>Craniata</taxon>
        <taxon>Vertebrata</taxon>
        <taxon>Euteleostomi</taxon>
        <taxon>Actinopterygii</taxon>
        <taxon>Neopterygii</taxon>
        <taxon>Teleostei</taxon>
        <taxon>Neoteleostei</taxon>
        <taxon>Acanthomorphata</taxon>
        <taxon>Ovalentaria</taxon>
        <taxon>Atherinomorphae</taxon>
        <taxon>Beloniformes</taxon>
        <taxon>Adrianichthyidae</taxon>
        <taxon>Oryziinae</taxon>
        <taxon>Oryzias</taxon>
    </lineage>
</organism>
<dbReference type="Pfam" id="PF18078">
    <property type="entry name" value="Thioredoxin_11"/>
    <property type="match status" value="1"/>
</dbReference>
<sequence>MSSDQVQAALGRPFALGMLYDARKEKLITDFTLLDGDIIKRNKERQPQKSSSYDVTASDSIQSKSSLLDVDTSLKASFMGGLVEVGGSAKFLNDKKKFKNQSRVTLQYKVTTEYERLNVTQLTIPNTQIKDAIKSRGATHVVTGILYGANAFFVFDSEKMDSSSVQKIEGSMEAVIKKIPETSIDGKIDIKLSDEEKDVTNKFSCKFYGDFILSSNPSTFEDAVKTYMQLPTLLGETLENTVPVKVWLTPLKNLEPSAEELKAEISVSLVTKTANALNDMREIEMRCNEALDENVVKKFPPIQRKLRSFLNLCEDYTETLKLTMKMKFPAIRGGKEDEESVHKVFDDLKKSPFSQENLDKWLDNVEREINVLTSCVDIMDGIKIVSDKLELDREVLAPGVEDALCFVFTSLETEDPYLKQMEKYLRCHEREKSSSVTPPTKDYWFFKDQIVTDMRQKAQEFSSIFNNLKSIKKYRFVIAALPNQKHEGATIYRYRDGRLKTEDFSTSVPDVRSVTDRRELLWYFCNLSFDQNTANYRIKIEDRTAVHCNDSMSKGKDNKNVVGWNDMSWYFGKTEDKFVHMHNAKRSEVCNLTKDGRIGVFLDVPGQTLSFYDVFGNNLSFLHVFKNSFTKPLLAGMWIKYNYVKLCPIDN</sequence>
<dbReference type="Gene3D" id="2.60.120.920">
    <property type="match status" value="1"/>
</dbReference>
<name>A0A437C9J7_ORYJA</name>